<keyword evidence="2" id="KW-0378">Hydrolase</keyword>
<dbReference type="Proteomes" id="UP000292235">
    <property type="component" value="Chromosome"/>
</dbReference>
<feature type="region of interest" description="Disordered" evidence="4">
    <location>
        <begin position="132"/>
        <end position="153"/>
    </location>
</feature>
<dbReference type="AlphaFoldDB" id="A0A4P6Q785"/>
<name>A0A4P6Q785_9ACTN</name>
<proteinExistence type="predicted"/>
<dbReference type="GO" id="GO:0005524">
    <property type="term" value="F:ATP binding"/>
    <property type="evidence" value="ECO:0007669"/>
    <property type="project" value="UniProtKB-KW"/>
</dbReference>
<dbReference type="NCBIfam" id="TIGR00724">
    <property type="entry name" value="urea_amlyse_rel"/>
    <property type="match status" value="1"/>
</dbReference>
<organism evidence="6 7">
    <name type="scientific">Streptomonospora litoralis</name>
    <dbReference type="NCBI Taxonomy" id="2498135"/>
    <lineage>
        <taxon>Bacteria</taxon>
        <taxon>Bacillati</taxon>
        <taxon>Actinomycetota</taxon>
        <taxon>Actinomycetes</taxon>
        <taxon>Streptosporangiales</taxon>
        <taxon>Nocardiopsidaceae</taxon>
        <taxon>Streptomonospora</taxon>
    </lineage>
</organism>
<protein>
    <submittedName>
        <fullName evidence="6">KipI antagonist</fullName>
    </submittedName>
</protein>
<reference evidence="6 7" key="1">
    <citation type="submission" date="2019-02" db="EMBL/GenBank/DDBJ databases">
        <authorList>
            <person name="Khodamoradi S."/>
            <person name="Hahnke R.L."/>
            <person name="Kaempfer P."/>
            <person name="Schumann P."/>
            <person name="Rohde M."/>
            <person name="Steinert M."/>
            <person name="Luzhetskyy A."/>
            <person name="Wink J."/>
            <person name="Ruckert C."/>
        </authorList>
    </citation>
    <scope>NUCLEOTIDE SEQUENCE [LARGE SCALE GENOMIC DNA]</scope>
    <source>
        <strain evidence="6 7">M2</strain>
    </source>
</reference>
<dbReference type="InterPro" id="IPR052708">
    <property type="entry name" value="PxpC"/>
</dbReference>
<dbReference type="OrthoDB" id="9768696at2"/>
<evidence type="ECO:0000256" key="3">
    <source>
        <dbReference type="ARBA" id="ARBA00022840"/>
    </source>
</evidence>
<feature type="domain" description="Carboxyltransferase" evidence="5">
    <location>
        <begin position="25"/>
        <end position="284"/>
    </location>
</feature>
<dbReference type="PANTHER" id="PTHR43309:SF3">
    <property type="entry name" value="5-OXOPROLINASE SUBUNIT C"/>
    <property type="match status" value="1"/>
</dbReference>
<sequence>MAAVEVVRTGVLTTVQDGGRRGHAALGVGASGAADRASYALANRLLANPEGAAALEVTMGGLTLRARGTVAVAVTGAPCPVTVDGRGAATDTVLHLGDGAELRLEAPCSGLRSYVAARGGFDTPIVLGSRSTDTLAGLGPPRPEPGTVLRIGPPPRALPAVDWVPTRPFPADELSLRVVPGPRDDWFTDDALDVLLGSTYEVTARSDRIGARLTGPLLHRRGGGELPSEGMVPGSLQVPPEGNPVLFLADHPVTGGYPVIAVVVAADVARAAQARPGARLRFHL</sequence>
<evidence type="ECO:0000313" key="7">
    <source>
        <dbReference type="Proteomes" id="UP000292235"/>
    </source>
</evidence>
<evidence type="ECO:0000256" key="1">
    <source>
        <dbReference type="ARBA" id="ARBA00022741"/>
    </source>
</evidence>
<gene>
    <name evidence="6" type="primary">kipA</name>
    <name evidence="6" type="ORF">EKD16_15085</name>
</gene>
<dbReference type="SMART" id="SM00797">
    <property type="entry name" value="AHS2"/>
    <property type="match status" value="1"/>
</dbReference>
<evidence type="ECO:0000259" key="5">
    <source>
        <dbReference type="SMART" id="SM00797"/>
    </source>
</evidence>
<dbReference type="InterPro" id="IPR003778">
    <property type="entry name" value="CT_A_B"/>
</dbReference>
<keyword evidence="1" id="KW-0547">Nucleotide-binding</keyword>
<dbReference type="PANTHER" id="PTHR43309">
    <property type="entry name" value="5-OXOPROLINASE SUBUNIT C"/>
    <property type="match status" value="1"/>
</dbReference>
<accession>A0A4P6Q785</accession>
<dbReference type="KEGG" id="strr:EKD16_15085"/>
<dbReference type="InterPro" id="IPR029000">
    <property type="entry name" value="Cyclophilin-like_dom_sf"/>
</dbReference>
<dbReference type="SUPFAM" id="SSF50891">
    <property type="entry name" value="Cyclophilin-like"/>
    <property type="match status" value="1"/>
</dbReference>
<dbReference type="EMBL" id="CP036455">
    <property type="protein sequence ID" value="QBI54794.1"/>
    <property type="molecule type" value="Genomic_DNA"/>
</dbReference>
<dbReference type="RefSeq" id="WP_131098907.1">
    <property type="nucleotide sequence ID" value="NZ_CP036455.1"/>
</dbReference>
<dbReference type="GO" id="GO:0016787">
    <property type="term" value="F:hydrolase activity"/>
    <property type="evidence" value="ECO:0007669"/>
    <property type="project" value="UniProtKB-KW"/>
</dbReference>
<evidence type="ECO:0000256" key="4">
    <source>
        <dbReference type="SAM" id="MobiDB-lite"/>
    </source>
</evidence>
<evidence type="ECO:0000256" key="2">
    <source>
        <dbReference type="ARBA" id="ARBA00022801"/>
    </source>
</evidence>
<dbReference type="Gene3D" id="2.40.100.10">
    <property type="entry name" value="Cyclophilin-like"/>
    <property type="match status" value="1"/>
</dbReference>
<keyword evidence="3" id="KW-0067">ATP-binding</keyword>
<keyword evidence="7" id="KW-1185">Reference proteome</keyword>
<evidence type="ECO:0000313" key="6">
    <source>
        <dbReference type="EMBL" id="QBI54794.1"/>
    </source>
</evidence>
<dbReference type="Pfam" id="PF02626">
    <property type="entry name" value="CT_A_B"/>
    <property type="match status" value="1"/>
</dbReference>